<dbReference type="PROSITE" id="PS00370">
    <property type="entry name" value="PEP_ENZYMES_PHOS_SITE"/>
    <property type="match status" value="1"/>
</dbReference>
<dbReference type="InterPro" id="IPR036637">
    <property type="entry name" value="Phosphohistidine_dom_sf"/>
</dbReference>
<evidence type="ECO:0000256" key="2">
    <source>
        <dbReference type="ARBA" id="ARBA00001946"/>
    </source>
</evidence>
<dbReference type="PRINTS" id="PR01736">
    <property type="entry name" value="PHPHTRNFRASE"/>
</dbReference>
<dbReference type="Gene3D" id="3.40.930.10">
    <property type="entry name" value="Mannitol-specific EII, Chain A"/>
    <property type="match status" value="1"/>
</dbReference>
<dbReference type="Pfam" id="PF00359">
    <property type="entry name" value="PTS_EIIA_2"/>
    <property type="match status" value="1"/>
</dbReference>
<keyword evidence="7" id="KW-0963">Cytoplasm</keyword>
<keyword evidence="18" id="KW-1185">Reference proteome</keyword>
<comment type="similarity">
    <text evidence="4">Belongs to the PEP-utilizing enzyme family.</text>
</comment>
<dbReference type="AlphaFoldDB" id="A0A1N7LCA7"/>
<dbReference type="InterPro" id="IPR040442">
    <property type="entry name" value="Pyrv_kinase-like_dom_sf"/>
</dbReference>
<evidence type="ECO:0000256" key="5">
    <source>
        <dbReference type="ARBA" id="ARBA00012232"/>
    </source>
</evidence>
<dbReference type="PANTHER" id="PTHR46244">
    <property type="entry name" value="PHOSPHOENOLPYRUVATE-PROTEIN PHOSPHOTRANSFERASE"/>
    <property type="match status" value="1"/>
</dbReference>
<dbReference type="GO" id="GO:0005737">
    <property type="term" value="C:cytoplasm"/>
    <property type="evidence" value="ECO:0007669"/>
    <property type="project" value="UniProtKB-SubCell"/>
</dbReference>
<dbReference type="EC" id="2.7.3.9" evidence="5"/>
<reference evidence="17 18" key="1">
    <citation type="submission" date="2017-01" db="EMBL/GenBank/DDBJ databases">
        <authorList>
            <person name="Mah S.A."/>
            <person name="Swanson W.J."/>
            <person name="Moy G.W."/>
            <person name="Vacquier V.D."/>
        </authorList>
    </citation>
    <scope>NUCLEOTIDE SEQUENCE [LARGE SCALE GENOMIC DNA]</scope>
    <source>
        <strain evidence="17 18">DSM 11589</strain>
    </source>
</reference>
<dbReference type="Proteomes" id="UP000185678">
    <property type="component" value="Unassembled WGS sequence"/>
</dbReference>
<dbReference type="NCBIfam" id="TIGR01003">
    <property type="entry name" value="PTS_HPr_family"/>
    <property type="match status" value="1"/>
</dbReference>
<dbReference type="InterPro" id="IPR036618">
    <property type="entry name" value="PtsI_HPr-bd_sf"/>
</dbReference>
<dbReference type="OrthoDB" id="9765468at2"/>
<dbReference type="Pfam" id="PF00381">
    <property type="entry name" value="PTS-HPr"/>
    <property type="match status" value="1"/>
</dbReference>
<dbReference type="Pfam" id="PF00391">
    <property type="entry name" value="PEP-utilizers"/>
    <property type="match status" value="1"/>
</dbReference>
<feature type="domain" description="PTS EIIA type-2" evidence="15">
    <location>
        <begin position="8"/>
        <end position="148"/>
    </location>
</feature>
<dbReference type="SUPFAM" id="SSF55804">
    <property type="entry name" value="Phoshotransferase/anion transport protein"/>
    <property type="match status" value="1"/>
</dbReference>
<dbReference type="CDD" id="cd00211">
    <property type="entry name" value="PTS_IIA_fru"/>
    <property type="match status" value="1"/>
</dbReference>
<evidence type="ECO:0000256" key="1">
    <source>
        <dbReference type="ARBA" id="ARBA00000683"/>
    </source>
</evidence>
<dbReference type="InterPro" id="IPR001020">
    <property type="entry name" value="PTS_HPr_His_P_site"/>
</dbReference>
<evidence type="ECO:0000256" key="4">
    <source>
        <dbReference type="ARBA" id="ARBA00007837"/>
    </source>
</evidence>
<dbReference type="PROSITE" id="PS51350">
    <property type="entry name" value="PTS_HPR_DOM"/>
    <property type="match status" value="1"/>
</dbReference>
<dbReference type="SUPFAM" id="SSF55594">
    <property type="entry name" value="HPr-like"/>
    <property type="match status" value="1"/>
</dbReference>
<keyword evidence="10" id="KW-0808">Transferase</keyword>
<dbReference type="Gene3D" id="3.50.30.10">
    <property type="entry name" value="Phosphohistidine domain"/>
    <property type="match status" value="1"/>
</dbReference>
<dbReference type="Gene3D" id="1.10.274.10">
    <property type="entry name" value="PtsI, HPr-binding domain"/>
    <property type="match status" value="1"/>
</dbReference>
<dbReference type="Gene3D" id="3.20.20.60">
    <property type="entry name" value="Phosphoenolpyruvate-binding domains"/>
    <property type="match status" value="1"/>
</dbReference>
<dbReference type="InterPro" id="IPR018274">
    <property type="entry name" value="PEP_util_AS"/>
</dbReference>
<dbReference type="InterPro" id="IPR000032">
    <property type="entry name" value="HPr-like"/>
</dbReference>
<dbReference type="InterPro" id="IPR002178">
    <property type="entry name" value="PTS_EIIA_type-2_dom"/>
</dbReference>
<evidence type="ECO:0000313" key="18">
    <source>
        <dbReference type="Proteomes" id="UP000185678"/>
    </source>
</evidence>
<dbReference type="PRINTS" id="PR00107">
    <property type="entry name" value="PHOSPHOCPHPR"/>
</dbReference>
<dbReference type="CDD" id="cd00367">
    <property type="entry name" value="PTS-HPr_like"/>
    <property type="match status" value="1"/>
</dbReference>
<dbReference type="InterPro" id="IPR035895">
    <property type="entry name" value="HPr-like_sf"/>
</dbReference>
<evidence type="ECO:0000259" key="16">
    <source>
        <dbReference type="PROSITE" id="PS51350"/>
    </source>
</evidence>
<keyword evidence="14" id="KW-0460">Magnesium</keyword>
<dbReference type="InterPro" id="IPR000121">
    <property type="entry name" value="PEP_util_C"/>
</dbReference>
<evidence type="ECO:0000256" key="7">
    <source>
        <dbReference type="ARBA" id="ARBA00022490"/>
    </source>
</evidence>
<evidence type="ECO:0000313" key="17">
    <source>
        <dbReference type="EMBL" id="SIS71439.1"/>
    </source>
</evidence>
<dbReference type="Gene3D" id="3.30.1340.10">
    <property type="entry name" value="HPr-like"/>
    <property type="match status" value="1"/>
</dbReference>
<dbReference type="Pfam" id="PF05524">
    <property type="entry name" value="PEP-utilisers_N"/>
    <property type="match status" value="1"/>
</dbReference>
<dbReference type="PROSITE" id="PS00742">
    <property type="entry name" value="PEP_ENZYMES_2"/>
    <property type="match status" value="1"/>
</dbReference>
<dbReference type="InterPro" id="IPR016152">
    <property type="entry name" value="PTrfase/Anion_transptr"/>
</dbReference>
<comment type="catalytic activity">
    <reaction evidence="1">
        <text>L-histidyl-[protein] + phosphoenolpyruvate = N(pros)-phospho-L-histidyl-[protein] + pyruvate</text>
        <dbReference type="Rhea" id="RHEA:23880"/>
        <dbReference type="Rhea" id="RHEA-COMP:9745"/>
        <dbReference type="Rhea" id="RHEA-COMP:9746"/>
        <dbReference type="ChEBI" id="CHEBI:15361"/>
        <dbReference type="ChEBI" id="CHEBI:29979"/>
        <dbReference type="ChEBI" id="CHEBI:58702"/>
        <dbReference type="ChEBI" id="CHEBI:64837"/>
        <dbReference type="EC" id="2.7.3.9"/>
    </reaction>
</comment>
<dbReference type="SUPFAM" id="SSF52009">
    <property type="entry name" value="Phosphohistidine domain"/>
    <property type="match status" value="1"/>
</dbReference>
<organism evidence="17 18">
    <name type="scientific">Insolitispirillum peregrinum</name>
    <dbReference type="NCBI Taxonomy" id="80876"/>
    <lineage>
        <taxon>Bacteria</taxon>
        <taxon>Pseudomonadati</taxon>
        <taxon>Pseudomonadota</taxon>
        <taxon>Alphaproteobacteria</taxon>
        <taxon>Rhodospirillales</taxon>
        <taxon>Novispirillaceae</taxon>
        <taxon>Insolitispirillum</taxon>
    </lineage>
</organism>
<evidence type="ECO:0000256" key="3">
    <source>
        <dbReference type="ARBA" id="ARBA00004496"/>
    </source>
</evidence>
<dbReference type="GO" id="GO:0008965">
    <property type="term" value="F:phosphoenolpyruvate-protein phosphotransferase activity"/>
    <property type="evidence" value="ECO:0007669"/>
    <property type="project" value="UniProtKB-EC"/>
</dbReference>
<evidence type="ECO:0000259" key="15">
    <source>
        <dbReference type="PROSITE" id="PS51094"/>
    </source>
</evidence>
<feature type="domain" description="HPr" evidence="16">
    <location>
        <begin position="162"/>
        <end position="254"/>
    </location>
</feature>
<dbReference type="InterPro" id="IPR008731">
    <property type="entry name" value="PTS_EIN"/>
</dbReference>
<dbReference type="PROSITE" id="PS51094">
    <property type="entry name" value="PTS_EIIA_TYPE_2"/>
    <property type="match status" value="1"/>
</dbReference>
<keyword evidence="6" id="KW-0813">Transport</keyword>
<dbReference type="NCBIfam" id="TIGR01417">
    <property type="entry name" value="PTS_I_fam"/>
    <property type="match status" value="1"/>
</dbReference>
<protein>
    <recommendedName>
        <fullName evidence="5">phosphoenolpyruvate--protein phosphotransferase</fullName>
        <ecNumber evidence="5">2.7.3.9</ecNumber>
    </recommendedName>
</protein>
<dbReference type="RefSeq" id="WP_076399867.1">
    <property type="nucleotide sequence ID" value="NZ_FTOA01000003.1"/>
</dbReference>
<dbReference type="SUPFAM" id="SSF47831">
    <property type="entry name" value="Enzyme I of the PEP:sugar phosphotransferase system HPr-binding (sub)domain"/>
    <property type="match status" value="1"/>
</dbReference>
<evidence type="ECO:0000256" key="8">
    <source>
        <dbReference type="ARBA" id="ARBA00022553"/>
    </source>
</evidence>
<dbReference type="Pfam" id="PF02896">
    <property type="entry name" value="PEP-utilizers_C"/>
    <property type="match status" value="1"/>
</dbReference>
<dbReference type="InterPro" id="IPR050499">
    <property type="entry name" value="PEP-utilizing_PTS_enzyme"/>
</dbReference>
<comment type="cofactor">
    <cofactor evidence="2">
        <name>Mg(2+)</name>
        <dbReference type="ChEBI" id="CHEBI:18420"/>
    </cofactor>
</comment>
<dbReference type="PROSITE" id="PS00372">
    <property type="entry name" value="PTS_EIIA_TYPE_2_HIS"/>
    <property type="match status" value="1"/>
</dbReference>
<dbReference type="SUPFAM" id="SSF51621">
    <property type="entry name" value="Phosphoenolpyruvate/pyruvate domain"/>
    <property type="match status" value="1"/>
</dbReference>
<dbReference type="InterPro" id="IPR023151">
    <property type="entry name" value="PEP_util_CS"/>
</dbReference>
<keyword evidence="9" id="KW-0762">Sugar transport</keyword>
<dbReference type="PANTHER" id="PTHR46244:SF6">
    <property type="entry name" value="PHOSPHOENOLPYRUVATE-PROTEIN PHOSPHOTRANSFERASE"/>
    <property type="match status" value="1"/>
</dbReference>
<evidence type="ECO:0000256" key="10">
    <source>
        <dbReference type="ARBA" id="ARBA00022679"/>
    </source>
</evidence>
<dbReference type="STRING" id="80876.SAMN05421779_103240"/>
<evidence type="ECO:0000256" key="13">
    <source>
        <dbReference type="ARBA" id="ARBA00022777"/>
    </source>
</evidence>
<evidence type="ECO:0000256" key="6">
    <source>
        <dbReference type="ARBA" id="ARBA00022448"/>
    </source>
</evidence>
<dbReference type="InterPro" id="IPR006318">
    <property type="entry name" value="PTS_EI-like"/>
</dbReference>
<keyword evidence="11" id="KW-0598">Phosphotransferase system</keyword>
<dbReference type="EMBL" id="FTOA01000003">
    <property type="protein sequence ID" value="SIS71439.1"/>
    <property type="molecule type" value="Genomic_DNA"/>
</dbReference>
<evidence type="ECO:0000256" key="11">
    <source>
        <dbReference type="ARBA" id="ARBA00022683"/>
    </source>
</evidence>
<keyword evidence="12" id="KW-0479">Metal-binding</keyword>
<dbReference type="GO" id="GO:0046872">
    <property type="term" value="F:metal ion binding"/>
    <property type="evidence" value="ECO:0007669"/>
    <property type="project" value="UniProtKB-KW"/>
</dbReference>
<keyword evidence="8" id="KW-0597">Phosphoprotein</keyword>
<name>A0A1N7LCA7_9PROT</name>
<keyword evidence="13" id="KW-0418">Kinase</keyword>
<dbReference type="GO" id="GO:0016301">
    <property type="term" value="F:kinase activity"/>
    <property type="evidence" value="ECO:0007669"/>
    <property type="project" value="UniProtKB-KW"/>
</dbReference>
<dbReference type="GO" id="GO:0009401">
    <property type="term" value="P:phosphoenolpyruvate-dependent sugar phosphotransferase system"/>
    <property type="evidence" value="ECO:0007669"/>
    <property type="project" value="UniProtKB-KW"/>
</dbReference>
<comment type="subcellular location">
    <subcellularLocation>
        <location evidence="3">Cytoplasm</location>
    </subcellularLocation>
</comment>
<evidence type="ECO:0000256" key="12">
    <source>
        <dbReference type="ARBA" id="ARBA00022723"/>
    </source>
</evidence>
<dbReference type="InterPro" id="IPR008279">
    <property type="entry name" value="PEP-util_enz_mobile_dom"/>
</dbReference>
<proteinExistence type="inferred from homology"/>
<dbReference type="InterPro" id="IPR015813">
    <property type="entry name" value="Pyrv/PenolPyrv_kinase-like_dom"/>
</dbReference>
<evidence type="ECO:0000256" key="14">
    <source>
        <dbReference type="ARBA" id="ARBA00022842"/>
    </source>
</evidence>
<evidence type="ECO:0000256" key="9">
    <source>
        <dbReference type="ARBA" id="ARBA00022597"/>
    </source>
</evidence>
<sequence>MSLSSPSSVVRPELVRLAAQPVDKNDAIAQAAQMLVAAGCIDPAYVDSFYRREQVSNTFLGHGVAIPHGMVEDRALIRQTGVAVLQVPQGVDWNAGQQARLVVAIAAQSDAHIALLRRLTRLMQDDAAMADLFATGSAAVIVRALSEDRAMGANGIAAQDLPECFAWTVDYPNGLHARPANAWVEAAKGFSSRIQVRLGREAADAKALVPLLQLGARCGDALVISAQGEDAAAAIARMRTVITRLSSQEKADAAQAERREAARAARPRWQPVSSLPRFSGLTASPGLAVAPVHVIAEQRLEVPDVPQSLVEGGNRLQQALILTQESLHTLADDTARRLGEPEAAIFKAHSELLNDPELVTLTCQMMVDGHGVAWAWHQAVEQLANRLAAVGSPVLAARAADIRDVGRRVLARLEPSLPLGSLTALPNEPVILIAEDLSPSDTAGLDQERIAGLATALGGPTSHTAILARTLGLPAMVGGDSGLLSIASGTIGILDGDTGCLYLNPTAADLDSAHQWQQQLADQRAAEEQQRSLPATTTDGHRIEIAANINRADQAAMALSQGADGVGLMRTEFLFLERDHAPDEDEQAAAYLAMGQALDGRPLIVRALDIGGDKQVAHLKLPREENPFLGVRGSRLLLRSPDLLEPQVRALYRAARDGAALSIMFPMITSVSEILTLRETCEQIRQELQAPVVPVGIMVEVPAAAMMADVLARHVDFFSIGTNDLTQYTLAIDRQHPDLAAEADSLHPAVLRLIRATVDGAKAQGRWVGVCGGIAGDPFGATVLLGLGVDELSMTPRDIPAVKARLRTVSLAQAQQVAAQALACETADAVRTLEGVA</sequence>
<gene>
    <name evidence="17" type="ORF">SAMN05421779_103240</name>
</gene>
<accession>A0A1N7LCA7</accession>
<dbReference type="PROSITE" id="PS00369">
    <property type="entry name" value="PTS_HPR_HIS"/>
    <property type="match status" value="1"/>
</dbReference>